<evidence type="ECO:0000313" key="2">
    <source>
        <dbReference type="Proteomes" id="UP000198916"/>
    </source>
</evidence>
<dbReference type="Proteomes" id="UP000198916">
    <property type="component" value="Unassembled WGS sequence"/>
</dbReference>
<dbReference type="Pfam" id="PF22028">
    <property type="entry name" value="DUF6934"/>
    <property type="match status" value="1"/>
</dbReference>
<sequence>MIEDRYHIEIDDKHTVYEFTSIGPKGDVCKIVKYSETNLKNLFNLGFGDKNPETNEVDDLVVTNNGDSQKVLATVAATVYHFTDRYPDASIIATGSTKARTRLYQMGISNNLEAIEKDFLVYGLKAKKWEPFNKKTTYEAFLVKRKKS</sequence>
<dbReference type="InterPro" id="IPR053865">
    <property type="entry name" value="DUF6934"/>
</dbReference>
<reference evidence="2" key="1">
    <citation type="submission" date="2016-10" db="EMBL/GenBank/DDBJ databases">
        <authorList>
            <person name="Varghese N."/>
            <person name="Submissions S."/>
        </authorList>
    </citation>
    <scope>NUCLEOTIDE SEQUENCE [LARGE SCALE GENOMIC DNA]</scope>
    <source>
        <strain evidence="2">Jip14</strain>
    </source>
</reference>
<dbReference type="EMBL" id="FNZR01000018">
    <property type="protein sequence ID" value="SEL97802.1"/>
    <property type="molecule type" value="Genomic_DNA"/>
</dbReference>
<dbReference type="RefSeq" id="WP_090609427.1">
    <property type="nucleotide sequence ID" value="NZ_FNZR01000018.1"/>
</dbReference>
<gene>
    <name evidence="1" type="ORF">SAMN05421740_1188</name>
</gene>
<accession>A0A1H7UL67</accession>
<dbReference type="OrthoDB" id="1343312at2"/>
<proteinExistence type="predicted"/>
<dbReference type="STRING" id="332977.SAMN05421740_1188"/>
<protein>
    <submittedName>
        <fullName evidence="1">Uncharacterized protein</fullName>
    </submittedName>
</protein>
<evidence type="ECO:0000313" key="1">
    <source>
        <dbReference type="EMBL" id="SEL97802.1"/>
    </source>
</evidence>
<organism evidence="1 2">
    <name type="scientific">Parapedobacter koreensis</name>
    <dbReference type="NCBI Taxonomy" id="332977"/>
    <lineage>
        <taxon>Bacteria</taxon>
        <taxon>Pseudomonadati</taxon>
        <taxon>Bacteroidota</taxon>
        <taxon>Sphingobacteriia</taxon>
        <taxon>Sphingobacteriales</taxon>
        <taxon>Sphingobacteriaceae</taxon>
        <taxon>Parapedobacter</taxon>
    </lineage>
</organism>
<name>A0A1H7UL67_9SPHI</name>
<dbReference type="AlphaFoldDB" id="A0A1H7UL67"/>
<keyword evidence="2" id="KW-1185">Reference proteome</keyword>